<gene>
    <name evidence="6" type="ORF">SAMN06295885_1599</name>
</gene>
<evidence type="ECO:0000313" key="7">
    <source>
        <dbReference type="Proteomes" id="UP000193711"/>
    </source>
</evidence>
<evidence type="ECO:0000256" key="1">
    <source>
        <dbReference type="ARBA" id="ARBA00023015"/>
    </source>
</evidence>
<dbReference type="InterPro" id="IPR050109">
    <property type="entry name" value="HTH-type_TetR-like_transc_reg"/>
</dbReference>
<keyword evidence="2 4" id="KW-0238">DNA-binding</keyword>
<keyword evidence="3" id="KW-0804">Transcription</keyword>
<feature type="domain" description="HTH tetR-type" evidence="5">
    <location>
        <begin position="6"/>
        <end position="66"/>
    </location>
</feature>
<dbReference type="AlphaFoldDB" id="A0A1X7NMG7"/>
<dbReference type="STRING" id="1891671.SAMN06295885_1599"/>
<keyword evidence="1" id="KW-0805">Transcription regulation</keyword>
<dbReference type="PANTHER" id="PTHR30055:SF238">
    <property type="entry name" value="MYCOFACTOCIN BIOSYNTHESIS TRANSCRIPTIONAL REGULATOR MFTR-RELATED"/>
    <property type="match status" value="1"/>
</dbReference>
<accession>A0A1X7NMG7</accession>
<dbReference type="GO" id="GO:0003700">
    <property type="term" value="F:DNA-binding transcription factor activity"/>
    <property type="evidence" value="ECO:0007669"/>
    <property type="project" value="TreeGrafter"/>
</dbReference>
<dbReference type="OrthoDB" id="956698at2"/>
<dbReference type="PANTHER" id="PTHR30055">
    <property type="entry name" value="HTH-TYPE TRANSCRIPTIONAL REGULATOR RUTR"/>
    <property type="match status" value="1"/>
</dbReference>
<sequence length="188" mass="20083">MGRWQPGARGRLSAAALKLYSERGFDETTVGDIAERAGVTERTFFRYFADKREVLFGTSALLQSTVIEAIAAADPSSSPLETAMVGMDEAAAMVGESHEHGRRRAAVIAGHSGLEERELLKMARIAQAVAGALRDRGASASGARLAADLAVLAFTTGWNRWATATDPDDLRAVVRATYDELREAVSTA</sequence>
<dbReference type="InterPro" id="IPR009057">
    <property type="entry name" value="Homeodomain-like_sf"/>
</dbReference>
<dbReference type="RefSeq" id="WP_085475953.1">
    <property type="nucleotide sequence ID" value="NZ_FXBM01000001.1"/>
</dbReference>
<protein>
    <submittedName>
        <fullName evidence="6">Transcriptional regulator, TetR family</fullName>
    </submittedName>
</protein>
<dbReference type="PROSITE" id="PS50977">
    <property type="entry name" value="HTH_TETR_2"/>
    <property type="match status" value="1"/>
</dbReference>
<dbReference type="GO" id="GO:0000976">
    <property type="term" value="F:transcription cis-regulatory region binding"/>
    <property type="evidence" value="ECO:0007669"/>
    <property type="project" value="TreeGrafter"/>
</dbReference>
<dbReference type="Gene3D" id="1.10.357.10">
    <property type="entry name" value="Tetracycline Repressor, domain 2"/>
    <property type="match status" value="1"/>
</dbReference>
<dbReference type="EMBL" id="FXBM01000001">
    <property type="protein sequence ID" value="SMH39135.1"/>
    <property type="molecule type" value="Genomic_DNA"/>
</dbReference>
<evidence type="ECO:0000256" key="3">
    <source>
        <dbReference type="ARBA" id="ARBA00023163"/>
    </source>
</evidence>
<evidence type="ECO:0000256" key="2">
    <source>
        <dbReference type="ARBA" id="ARBA00023125"/>
    </source>
</evidence>
<evidence type="ECO:0000256" key="4">
    <source>
        <dbReference type="PROSITE-ProRule" id="PRU00335"/>
    </source>
</evidence>
<evidence type="ECO:0000259" key="5">
    <source>
        <dbReference type="PROSITE" id="PS50977"/>
    </source>
</evidence>
<evidence type="ECO:0000313" key="6">
    <source>
        <dbReference type="EMBL" id="SMH39135.1"/>
    </source>
</evidence>
<dbReference type="PRINTS" id="PR00455">
    <property type="entry name" value="HTHTETR"/>
</dbReference>
<organism evidence="6 7">
    <name type="scientific">Rathayibacter oskolensis</name>
    <dbReference type="NCBI Taxonomy" id="1891671"/>
    <lineage>
        <taxon>Bacteria</taxon>
        <taxon>Bacillati</taxon>
        <taxon>Actinomycetota</taxon>
        <taxon>Actinomycetes</taxon>
        <taxon>Micrococcales</taxon>
        <taxon>Microbacteriaceae</taxon>
        <taxon>Rathayibacter</taxon>
    </lineage>
</organism>
<proteinExistence type="predicted"/>
<name>A0A1X7NMG7_9MICO</name>
<dbReference type="PROSITE" id="PS01081">
    <property type="entry name" value="HTH_TETR_1"/>
    <property type="match status" value="1"/>
</dbReference>
<dbReference type="InterPro" id="IPR023772">
    <property type="entry name" value="DNA-bd_HTH_TetR-type_CS"/>
</dbReference>
<keyword evidence="7" id="KW-1185">Reference proteome</keyword>
<feature type="DNA-binding region" description="H-T-H motif" evidence="4">
    <location>
        <begin position="29"/>
        <end position="48"/>
    </location>
</feature>
<dbReference type="InterPro" id="IPR001647">
    <property type="entry name" value="HTH_TetR"/>
</dbReference>
<reference evidence="7" key="1">
    <citation type="submission" date="2017-04" db="EMBL/GenBank/DDBJ databases">
        <authorList>
            <person name="Varghese N."/>
            <person name="Submissions S."/>
        </authorList>
    </citation>
    <scope>NUCLEOTIDE SEQUENCE [LARGE SCALE GENOMIC DNA]</scope>
    <source>
        <strain evidence="7">VKM Ac-2121</strain>
    </source>
</reference>
<dbReference type="SUPFAM" id="SSF46689">
    <property type="entry name" value="Homeodomain-like"/>
    <property type="match status" value="1"/>
</dbReference>
<dbReference type="Pfam" id="PF00440">
    <property type="entry name" value="TetR_N"/>
    <property type="match status" value="1"/>
</dbReference>
<dbReference type="Proteomes" id="UP000193711">
    <property type="component" value="Unassembled WGS sequence"/>
</dbReference>